<dbReference type="Gene3D" id="2.70.70.10">
    <property type="entry name" value="Glucose Permease (Domain IIA)"/>
    <property type="match status" value="1"/>
</dbReference>
<name>A0AA90UP48_9BACT</name>
<dbReference type="SUPFAM" id="SSF51261">
    <property type="entry name" value="Duplicated hybrid motif"/>
    <property type="match status" value="1"/>
</dbReference>
<dbReference type="InterPro" id="IPR016047">
    <property type="entry name" value="M23ase_b-sheet_dom"/>
</dbReference>
<keyword evidence="1" id="KW-0175">Coiled coil</keyword>
<accession>A0AA90UP48</accession>
<feature type="compositionally biased region" description="Basic residues" evidence="2">
    <location>
        <begin position="23"/>
        <end position="40"/>
    </location>
</feature>
<dbReference type="CDD" id="cd12797">
    <property type="entry name" value="M23_peptidase"/>
    <property type="match status" value="1"/>
</dbReference>
<evidence type="ECO:0000259" key="4">
    <source>
        <dbReference type="Pfam" id="PF01551"/>
    </source>
</evidence>
<comment type="caution">
    <text evidence="5">The sequence shown here is derived from an EMBL/GenBank/DDBJ whole genome shotgun (WGS) entry which is preliminary data.</text>
</comment>
<sequence length="593" mass="65660">MKRILLFIMAITFSLAPFAQKHSAQKKPMRKTAVTAKKKAATPARKTNSRSHAARKTYKPAAPTRAERKAATYSNASIRGLQGQRASIRKKIREQEQALQRNKADVKKRLEDLMALNGEIDQRQKKIDGIQKDIHHIDGNIGILQAQLKTLQQQLQDRKNKYIRSMRYMSRHHTVQDKLMFIFSAKNLTQMYRRLSFIRQYSSYQKVQGEAVKAKQKQVNEKHQQLQHVKGHKNTLLYKGKQEKTVLEGKQTQQQEMVQGLQKQQKTIQAVIADQRQKDAAINAQIDRLIAQEVAKARARAAAEAKKKAAAAAAAKKRAEELARKKAAAEAAARENARRIAEAKAREAAAEAARRKAAEEARLAAEAARKAQEEAAAQAAAQAKAKAQARARAAAEAAKRAAAEQAAREAAAEQAARKAEAERQAAELKAKMDAERSTREIAAAKKEAQEASTLSSVDRMLSGGFEANRGRLPMPISGSYRVVSHFGQYNVEGLKGVTLDNKGINIQGKPGCVARSIYDGEVSAVFGYGGMWNVLVRHGAYISVYCNLKSVSVHKGQKVRTRQALGSVGSENILQFQLRKETAKLNPEAWLSR</sequence>
<keyword evidence="3" id="KW-0732">Signal</keyword>
<feature type="compositionally biased region" description="Basic residues" evidence="2">
    <location>
        <begin position="47"/>
        <end position="58"/>
    </location>
</feature>
<evidence type="ECO:0000256" key="1">
    <source>
        <dbReference type="SAM" id="Coils"/>
    </source>
</evidence>
<organism evidence="5 6">
    <name type="scientific">Segatella copri</name>
    <dbReference type="NCBI Taxonomy" id="165179"/>
    <lineage>
        <taxon>Bacteria</taxon>
        <taxon>Pseudomonadati</taxon>
        <taxon>Bacteroidota</taxon>
        <taxon>Bacteroidia</taxon>
        <taxon>Bacteroidales</taxon>
        <taxon>Prevotellaceae</taxon>
        <taxon>Segatella</taxon>
    </lineage>
</organism>
<evidence type="ECO:0000313" key="6">
    <source>
        <dbReference type="Proteomes" id="UP000423156"/>
    </source>
</evidence>
<protein>
    <submittedName>
        <fullName evidence="5">Peptidoglycan DD-metalloendopeptidase family protein</fullName>
    </submittedName>
</protein>
<feature type="coiled-coil region" evidence="1">
    <location>
        <begin position="78"/>
        <end position="116"/>
    </location>
</feature>
<feature type="signal peptide" evidence="3">
    <location>
        <begin position="1"/>
        <end position="19"/>
    </location>
</feature>
<dbReference type="Proteomes" id="UP000423156">
    <property type="component" value="Unassembled WGS sequence"/>
</dbReference>
<feature type="domain" description="M23ase beta-sheet core" evidence="4">
    <location>
        <begin position="501"/>
        <end position="587"/>
    </location>
</feature>
<evidence type="ECO:0000256" key="2">
    <source>
        <dbReference type="SAM" id="MobiDB-lite"/>
    </source>
</evidence>
<gene>
    <name evidence="5" type="ORF">F7D71_13340</name>
</gene>
<proteinExistence type="predicted"/>
<evidence type="ECO:0000313" key="5">
    <source>
        <dbReference type="EMBL" id="MQN78821.1"/>
    </source>
</evidence>
<feature type="chain" id="PRO_5043278581" evidence="3">
    <location>
        <begin position="20"/>
        <end position="593"/>
    </location>
</feature>
<reference evidence="6" key="1">
    <citation type="submission" date="2019-09" db="EMBL/GenBank/DDBJ databases">
        <title>Distinct polysaccharide growth profiles of human intestinal Prevotella copri isolates.</title>
        <authorList>
            <person name="Fehlner-Peach H."/>
            <person name="Magnabosco C."/>
            <person name="Raghavan V."/>
            <person name="Scher J.U."/>
            <person name="Tett A."/>
            <person name="Cox L.M."/>
            <person name="Gottsegen C."/>
            <person name="Watters A."/>
            <person name="Wiltshire- Gordon J.D."/>
            <person name="Segata N."/>
            <person name="Bonneau R."/>
            <person name="Littman D.R."/>
        </authorList>
    </citation>
    <scope>NUCLEOTIDE SEQUENCE [LARGE SCALE GENOMIC DNA]</scope>
    <source>
        <strain evidence="6">BU41712</strain>
    </source>
</reference>
<dbReference type="Pfam" id="PF01551">
    <property type="entry name" value="Peptidase_M23"/>
    <property type="match status" value="1"/>
</dbReference>
<dbReference type="InterPro" id="IPR011055">
    <property type="entry name" value="Dup_hybrid_motif"/>
</dbReference>
<evidence type="ECO:0000256" key="3">
    <source>
        <dbReference type="SAM" id="SignalP"/>
    </source>
</evidence>
<dbReference type="EMBL" id="VZBZ01000154">
    <property type="protein sequence ID" value="MQN78821.1"/>
    <property type="molecule type" value="Genomic_DNA"/>
</dbReference>
<dbReference type="Gene3D" id="1.10.287.1490">
    <property type="match status" value="1"/>
</dbReference>
<dbReference type="AlphaFoldDB" id="A0AA90UP48"/>
<feature type="region of interest" description="Disordered" evidence="2">
    <location>
        <begin position="22"/>
        <end position="75"/>
    </location>
</feature>
<dbReference type="RefSeq" id="WP_153093558.1">
    <property type="nucleotide sequence ID" value="NZ_VZBX01000067.1"/>
</dbReference>
<feature type="region of interest" description="Disordered" evidence="2">
    <location>
        <begin position="406"/>
        <end position="437"/>
    </location>
</feature>